<keyword evidence="11" id="KW-1185">Reference proteome</keyword>
<keyword evidence="5" id="KW-0862">Zinc</keyword>
<dbReference type="Gene3D" id="3.30.160.60">
    <property type="entry name" value="Classic Zinc Finger"/>
    <property type="match status" value="3"/>
</dbReference>
<feature type="domain" description="C2H2-type" evidence="9">
    <location>
        <begin position="757"/>
        <end position="786"/>
    </location>
</feature>
<evidence type="ECO:0000256" key="3">
    <source>
        <dbReference type="ARBA" id="ARBA00022737"/>
    </source>
</evidence>
<organism evidence="10 11">
    <name type="scientific">Tenebrio molitor</name>
    <name type="common">Yellow mealworm beetle</name>
    <dbReference type="NCBI Taxonomy" id="7067"/>
    <lineage>
        <taxon>Eukaryota</taxon>
        <taxon>Metazoa</taxon>
        <taxon>Ecdysozoa</taxon>
        <taxon>Arthropoda</taxon>
        <taxon>Hexapoda</taxon>
        <taxon>Insecta</taxon>
        <taxon>Pterygota</taxon>
        <taxon>Neoptera</taxon>
        <taxon>Endopterygota</taxon>
        <taxon>Coleoptera</taxon>
        <taxon>Polyphaga</taxon>
        <taxon>Cucujiformia</taxon>
        <taxon>Tenebrionidae</taxon>
        <taxon>Tenebrio</taxon>
    </lineage>
</organism>
<keyword evidence="2" id="KW-0479">Metal-binding</keyword>
<dbReference type="GO" id="GO:0008270">
    <property type="term" value="F:zinc ion binding"/>
    <property type="evidence" value="ECO:0007669"/>
    <property type="project" value="UniProtKB-KW"/>
</dbReference>
<keyword evidence="4 7" id="KW-0863">Zinc-finger</keyword>
<dbReference type="SUPFAM" id="SSF57667">
    <property type="entry name" value="beta-beta-alpha zinc fingers"/>
    <property type="match status" value="2"/>
</dbReference>
<evidence type="ECO:0000256" key="7">
    <source>
        <dbReference type="PROSITE-ProRule" id="PRU00042"/>
    </source>
</evidence>
<evidence type="ECO:0000259" key="9">
    <source>
        <dbReference type="PROSITE" id="PS50157"/>
    </source>
</evidence>
<feature type="region of interest" description="Disordered" evidence="8">
    <location>
        <begin position="400"/>
        <end position="441"/>
    </location>
</feature>
<dbReference type="Proteomes" id="UP000719412">
    <property type="component" value="Unassembled WGS sequence"/>
</dbReference>
<dbReference type="EMBL" id="JABDTM020026312">
    <property type="protein sequence ID" value="KAH0812080.1"/>
    <property type="molecule type" value="Genomic_DNA"/>
</dbReference>
<reference evidence="10" key="1">
    <citation type="journal article" date="2020" name="J Insects Food Feed">
        <title>The yellow mealworm (Tenebrio molitor) genome: a resource for the emerging insects as food and feed industry.</title>
        <authorList>
            <person name="Eriksson T."/>
            <person name="Andere A."/>
            <person name="Kelstrup H."/>
            <person name="Emery V."/>
            <person name="Picard C."/>
        </authorList>
    </citation>
    <scope>NUCLEOTIDE SEQUENCE</scope>
    <source>
        <strain evidence="10">Stoneville</strain>
        <tissue evidence="10">Whole head</tissue>
    </source>
</reference>
<dbReference type="InterPro" id="IPR013087">
    <property type="entry name" value="Znf_C2H2_type"/>
</dbReference>
<feature type="domain" description="C2H2-type" evidence="9">
    <location>
        <begin position="727"/>
        <end position="756"/>
    </location>
</feature>
<evidence type="ECO:0000313" key="10">
    <source>
        <dbReference type="EMBL" id="KAH0812080.1"/>
    </source>
</evidence>
<evidence type="ECO:0000256" key="2">
    <source>
        <dbReference type="ARBA" id="ARBA00022723"/>
    </source>
</evidence>
<dbReference type="FunFam" id="3.30.160.60:FF:000018">
    <property type="entry name" value="Krueppel-like factor 15"/>
    <property type="match status" value="1"/>
</dbReference>
<gene>
    <name evidence="10" type="ORF">GEV33_010712</name>
</gene>
<keyword evidence="3" id="KW-0677">Repeat</keyword>
<dbReference type="PROSITE" id="PS00028">
    <property type="entry name" value="ZINC_FINGER_C2H2_1"/>
    <property type="match status" value="3"/>
</dbReference>
<evidence type="ECO:0000313" key="11">
    <source>
        <dbReference type="Proteomes" id="UP000719412"/>
    </source>
</evidence>
<dbReference type="InterPro" id="IPR036236">
    <property type="entry name" value="Znf_C2H2_sf"/>
</dbReference>
<evidence type="ECO:0000256" key="6">
    <source>
        <dbReference type="ARBA" id="ARBA00023242"/>
    </source>
</evidence>
<evidence type="ECO:0000256" key="8">
    <source>
        <dbReference type="SAM" id="MobiDB-lite"/>
    </source>
</evidence>
<comment type="caution">
    <text evidence="10">The sequence shown here is derived from an EMBL/GenBank/DDBJ whole genome shotgun (WGS) entry which is preliminary data.</text>
</comment>
<dbReference type="PANTHER" id="PTHR23235">
    <property type="entry name" value="KRUEPPEL-LIKE TRANSCRIPTION FACTOR"/>
    <property type="match status" value="1"/>
</dbReference>
<dbReference type="GO" id="GO:0000981">
    <property type="term" value="F:DNA-binding transcription factor activity, RNA polymerase II-specific"/>
    <property type="evidence" value="ECO:0007669"/>
    <property type="project" value="TreeGrafter"/>
</dbReference>
<dbReference type="PANTHER" id="PTHR23235:SF166">
    <property type="entry name" value="DENDRITIC ARBOR REDUCTION PROTEIN 1"/>
    <property type="match status" value="1"/>
</dbReference>
<dbReference type="PROSITE" id="PS50157">
    <property type="entry name" value="ZINC_FINGER_C2H2_2"/>
    <property type="match status" value="3"/>
</dbReference>
<comment type="subcellular location">
    <subcellularLocation>
        <location evidence="1">Nucleus</location>
    </subcellularLocation>
</comment>
<accession>A0A8J6H576</accession>
<keyword evidence="6" id="KW-0539">Nucleus</keyword>
<protein>
    <recommendedName>
        <fullName evidence="9">C2H2-type domain-containing protein</fullName>
    </recommendedName>
</protein>
<dbReference type="AlphaFoldDB" id="A0A8J6H576"/>
<evidence type="ECO:0000256" key="5">
    <source>
        <dbReference type="ARBA" id="ARBA00022833"/>
    </source>
</evidence>
<dbReference type="GO" id="GO:0000978">
    <property type="term" value="F:RNA polymerase II cis-regulatory region sequence-specific DNA binding"/>
    <property type="evidence" value="ECO:0007669"/>
    <property type="project" value="TreeGrafter"/>
</dbReference>
<proteinExistence type="predicted"/>
<dbReference type="GO" id="GO:0005634">
    <property type="term" value="C:nucleus"/>
    <property type="evidence" value="ECO:0007669"/>
    <property type="project" value="UniProtKB-SubCell"/>
</dbReference>
<evidence type="ECO:0000256" key="4">
    <source>
        <dbReference type="ARBA" id="ARBA00022771"/>
    </source>
</evidence>
<dbReference type="Pfam" id="PF00096">
    <property type="entry name" value="zf-C2H2"/>
    <property type="match status" value="2"/>
</dbReference>
<reference evidence="10" key="2">
    <citation type="submission" date="2021-08" db="EMBL/GenBank/DDBJ databases">
        <authorList>
            <person name="Eriksson T."/>
        </authorList>
    </citation>
    <scope>NUCLEOTIDE SEQUENCE</scope>
    <source>
        <strain evidence="10">Stoneville</strain>
        <tissue evidence="10">Whole head</tissue>
    </source>
</reference>
<dbReference type="SMART" id="SM00355">
    <property type="entry name" value="ZnF_C2H2"/>
    <property type="match status" value="3"/>
</dbReference>
<sequence length="839" mass="94303">MFDRAIPRTTVVKYLGVKFDNYLSFIPQVEHAKTRALIIRGQLNSLVCRRSKMSTKNKVTIYRQIVRPTMMYGSAVWWNVSNTQIQKLQVVQNKFLRAAFNAPWFVRNSQHNSIGKQIFQPSGSSCTMLQGNFLRMRLNTQTLLYAMPSIMSRTCHSGTNVRSVCSFDRTEITHKGYLQFKGPAILGLATTLCNDVANGHSQNDSPKERWMVWRRPPQRTMTQGNDGWSGDDHPKERGTVTVIFGLLDGPESWQRRTISAMAFGNPPSGMIADPERHACDSQLATCGTAARSAVADRVLLWVFSGYPPYLQSLFFSRFVFQQPPLRPLDLLGLQLEADQQGTGYDNSILDKSVIQPSPTISYVDVIKYETVCLPTPKNAALHHLVARQSMSGKPIGMAYRSRAGPGPSSLRRVKPGSSSQDKETLKGASLLPNDPETADTPTKTFLCAKSLSSGKSLKKSSARLLRALSFATSPRFRLADSALQRQTHPKSSCQSNNITKRCNTQTHFNVDTTEEQLLTVRRQSVMVSSMMNEEVAHLLSPPSTPPLKIMSDEESSLQEVRTILERKRASPILLTPQPSDSESEDLEYPPKKRFCKNETELARRLLSNTPPPEQPRTFSVIMRANKDGSCTRTPVPLHPVPEVNILKSLKFKMGTRKEEVFVNSKDTGKEEAPKAQQKVLFPTIAPKLSHQPQALLVSADGRTTFIPAHLVLLTQPPQPQPARRRVYECTFKGCNKNYFKSSHLKAHNRKHTGEKPYKCEWEECGRRFSRSDELSRHKRTHTGEKKFKCSVCQRGFMRSDHLAKHVKRHAKDRPAVQSQRINLVPALLRPLQPAPVGAV</sequence>
<evidence type="ECO:0000256" key="1">
    <source>
        <dbReference type="ARBA" id="ARBA00004123"/>
    </source>
</evidence>
<feature type="domain" description="C2H2-type" evidence="9">
    <location>
        <begin position="787"/>
        <end position="814"/>
    </location>
</feature>
<dbReference type="FunFam" id="3.30.160.60:FF:001110">
    <property type="entry name" value="Krueppel factor 13"/>
    <property type="match status" value="1"/>
</dbReference>
<name>A0A8J6H576_TENMO</name>